<accession>A0A2T4CXS9</accession>
<dbReference type="GO" id="GO:0035435">
    <property type="term" value="P:phosphate ion transmembrane transport"/>
    <property type="evidence" value="ECO:0007669"/>
    <property type="project" value="InterPro"/>
</dbReference>
<proteinExistence type="inferred from homology"/>
<evidence type="ECO:0000313" key="10">
    <source>
        <dbReference type="EMBL" id="PTB86364.1"/>
    </source>
</evidence>
<feature type="signal peptide" evidence="8">
    <location>
        <begin position="1"/>
        <end position="22"/>
    </location>
</feature>
<dbReference type="PANTHER" id="PTHR42996:SF1">
    <property type="entry name" value="PHOSPHATE-BINDING PROTEIN PSTS"/>
    <property type="match status" value="1"/>
</dbReference>
<evidence type="ECO:0000256" key="3">
    <source>
        <dbReference type="ARBA" id="ARBA00011529"/>
    </source>
</evidence>
<evidence type="ECO:0000256" key="1">
    <source>
        <dbReference type="ARBA" id="ARBA00002841"/>
    </source>
</evidence>
<feature type="domain" description="PBP" evidence="9">
    <location>
        <begin position="38"/>
        <end position="322"/>
    </location>
</feature>
<comment type="function">
    <text evidence="1 7">Part of the ABC transporter complex PstSACB involved in phosphate import.</text>
</comment>
<dbReference type="Pfam" id="PF12849">
    <property type="entry name" value="PBP_like_2"/>
    <property type="match status" value="1"/>
</dbReference>
<dbReference type="Gene3D" id="3.40.190.10">
    <property type="entry name" value="Periplasmic binding protein-like II"/>
    <property type="match status" value="2"/>
</dbReference>
<dbReference type="AlphaFoldDB" id="A0A2T4CXS9"/>
<organism evidence="10">
    <name type="scientific">Pseudidiomarina aestuarii</name>
    <dbReference type="NCBI Taxonomy" id="624146"/>
    <lineage>
        <taxon>Bacteria</taxon>
        <taxon>Pseudomonadati</taxon>
        <taxon>Pseudomonadota</taxon>
        <taxon>Gammaproteobacteria</taxon>
        <taxon>Alteromonadales</taxon>
        <taxon>Idiomarinaceae</taxon>
        <taxon>Pseudidiomarina</taxon>
    </lineage>
</organism>
<dbReference type="GO" id="GO:0043190">
    <property type="term" value="C:ATP-binding cassette (ABC) transporter complex"/>
    <property type="evidence" value="ECO:0007669"/>
    <property type="project" value="InterPro"/>
</dbReference>
<gene>
    <name evidence="10" type="primary">pstS</name>
    <name evidence="10" type="ORF">C9940_02675</name>
</gene>
<sequence length="354" mass="38851">MNRLITSIIYFAVTLVSLSLTACDSNNDPAEISEINDNRSEIIIAGSTFASPFFEKVLQTYEQGTKFSYHSIGSGAGIEQFITGDADIGTTDAPINEKEAARLNENFEEIVVTSGMISIAYNVEGLTDTLKLPRDVYTDIFLGEITRWNDPRILEVNPDINLPDSAIQVIARSDSSGTTFAFTNHLSTVSPAWKTTFGATKKLDWPGKTMEAKGNEGVSQRLAITNNSIGYVEFGFAQRLGLKVASLENKSGKFVLPNNETGDIGLVDEFYSEAEQVVSSIADPEGESAYPIVAYTWALIRKKYETPGIGSDVRDFIKWTLNEGQSLAAPLHYLPLSKEIIQAEQEKLGLYTIE</sequence>
<name>A0A2T4CXS9_9GAMM</name>
<evidence type="ECO:0000256" key="8">
    <source>
        <dbReference type="SAM" id="SignalP"/>
    </source>
</evidence>
<comment type="similarity">
    <text evidence="2 7">Belongs to the PstS family.</text>
</comment>
<dbReference type="SUPFAM" id="SSF53850">
    <property type="entry name" value="Periplasmic binding protein-like II"/>
    <property type="match status" value="1"/>
</dbReference>
<comment type="subunit">
    <text evidence="3 7">The complex is composed of two ATP-binding proteins (PstB), two transmembrane proteins (PstC and PstA) and a solute-binding protein (PstS).</text>
</comment>
<evidence type="ECO:0000256" key="5">
    <source>
        <dbReference type="ARBA" id="ARBA00022448"/>
    </source>
</evidence>
<evidence type="ECO:0000256" key="2">
    <source>
        <dbReference type="ARBA" id="ARBA00008725"/>
    </source>
</evidence>
<comment type="caution">
    <text evidence="10">The sequence shown here is derived from an EMBL/GenBank/DDBJ whole genome shotgun (WGS) entry which is preliminary data.</text>
</comment>
<evidence type="ECO:0000259" key="9">
    <source>
        <dbReference type="Pfam" id="PF12849"/>
    </source>
</evidence>
<keyword evidence="8" id="KW-0732">Signal</keyword>
<dbReference type="PROSITE" id="PS51257">
    <property type="entry name" value="PROKAR_LIPOPROTEIN"/>
    <property type="match status" value="1"/>
</dbReference>
<dbReference type="PIRSF" id="PIRSF002756">
    <property type="entry name" value="PstS"/>
    <property type="match status" value="1"/>
</dbReference>
<evidence type="ECO:0000256" key="6">
    <source>
        <dbReference type="ARBA" id="ARBA00022592"/>
    </source>
</evidence>
<keyword evidence="6 7" id="KW-0592">Phosphate transport</keyword>
<evidence type="ECO:0000256" key="4">
    <source>
        <dbReference type="ARBA" id="ARBA00021889"/>
    </source>
</evidence>
<dbReference type="CDD" id="cd13565">
    <property type="entry name" value="PBP2_PstS"/>
    <property type="match status" value="1"/>
</dbReference>
<dbReference type="InterPro" id="IPR050962">
    <property type="entry name" value="Phosphate-bind_PstS"/>
</dbReference>
<protein>
    <recommendedName>
        <fullName evidence="4 7">Phosphate-binding protein PstS</fullName>
    </recommendedName>
</protein>
<dbReference type="PANTHER" id="PTHR42996">
    <property type="entry name" value="PHOSPHATE-BINDING PROTEIN PSTS"/>
    <property type="match status" value="1"/>
</dbReference>
<dbReference type="EMBL" id="PYVN01000020">
    <property type="protein sequence ID" value="PTB86364.1"/>
    <property type="molecule type" value="Genomic_DNA"/>
</dbReference>
<dbReference type="InterPro" id="IPR024370">
    <property type="entry name" value="PBP_domain"/>
</dbReference>
<dbReference type="GO" id="GO:0042301">
    <property type="term" value="F:phosphate ion binding"/>
    <property type="evidence" value="ECO:0007669"/>
    <property type="project" value="InterPro"/>
</dbReference>
<dbReference type="NCBIfam" id="TIGR00975">
    <property type="entry name" value="3a0107s03"/>
    <property type="match status" value="1"/>
</dbReference>
<dbReference type="InterPro" id="IPR005673">
    <property type="entry name" value="ABC_phos-bd_PstS"/>
</dbReference>
<reference evidence="10" key="1">
    <citation type="submission" date="2018-03" db="EMBL/GenBank/DDBJ databases">
        <title>Cross-interface Injection: A General Nanoliter Liquid Handling Method Applied to Single Cells Genome Amplification Automated Nanoliter Liquid Handling Applied to Single Cell Multiple Displacement Amplification.</title>
        <authorList>
            <person name="Yun J."/>
            <person name="Xu P."/>
            <person name="Xu J."/>
            <person name="Dai X."/>
            <person name="Wang Y."/>
            <person name="Zheng X."/>
            <person name="Cao C."/>
            <person name="Yi Q."/>
            <person name="Zhu Y."/>
            <person name="Wang L."/>
            <person name="Dong Z."/>
            <person name="Huang Y."/>
            <person name="Huang L."/>
            <person name="Du W."/>
        </authorList>
    </citation>
    <scope>NUCLEOTIDE SEQUENCE [LARGE SCALE GENOMIC DNA]</scope>
    <source>
        <strain evidence="10">Z-D3-2</strain>
    </source>
</reference>
<feature type="chain" id="PRO_5015753853" description="Phosphate-binding protein PstS" evidence="8">
    <location>
        <begin position="23"/>
        <end position="354"/>
    </location>
</feature>
<keyword evidence="5 7" id="KW-0813">Transport</keyword>
<evidence type="ECO:0000256" key="7">
    <source>
        <dbReference type="PIRNR" id="PIRNR002756"/>
    </source>
</evidence>